<dbReference type="SUPFAM" id="SSF53955">
    <property type="entry name" value="Lysozyme-like"/>
    <property type="match status" value="1"/>
</dbReference>
<dbReference type="OrthoDB" id="8524550at2"/>
<proteinExistence type="predicted"/>
<dbReference type="EMBL" id="PDDV01000015">
    <property type="protein sequence ID" value="PEH70871.1"/>
    <property type="molecule type" value="Genomic_DNA"/>
</dbReference>
<dbReference type="Pfam" id="PF08900">
    <property type="entry name" value="AcaB"/>
    <property type="match status" value="1"/>
</dbReference>
<accession>A0A2A7TXV3</accession>
<organism evidence="1 2">
    <name type="scientific">Edwardsiella tarda</name>
    <dbReference type="NCBI Taxonomy" id="636"/>
    <lineage>
        <taxon>Bacteria</taxon>
        <taxon>Pseudomonadati</taxon>
        <taxon>Pseudomonadota</taxon>
        <taxon>Gammaproteobacteria</taxon>
        <taxon>Enterobacterales</taxon>
        <taxon>Hafniaceae</taxon>
        <taxon>Edwardsiella</taxon>
    </lineage>
</organism>
<dbReference type="InterPro" id="IPR014996">
    <property type="entry name" value="AcaB"/>
</dbReference>
<name>A0A2A7TXV3_EDWTA</name>
<gene>
    <name evidence="1" type="ORF">CRM76_19745</name>
</gene>
<sequence length="316" mass="35487">MSDYTFNMGPLRSAIHIQLHTHNATRLWTGRRATENGPAPIIGMPRFIEILNQIRIASEHDDPYADLWMLRIEEKLAQSRKIMQMMLEQAKALFNELPEGIDIESCLNVQPARFPLFINAPLAYQGVYLLTDFDQLARQLLLASHIAMLSRRDMHHWLNRGASVIRSAFSLAQKYQISGLKRRDFIDDTPQARAVITRCGPLPEAVLSGYPSRSSACRALLAFARTRSLKRIDAGLGQINLGWNGQWFPSLCASFDPTDNLTVTALLLRQHYNASPGSWLDAAARYHHPAGGKPAAVYRQKISQQIRQLSTSGTSP</sequence>
<evidence type="ECO:0000313" key="2">
    <source>
        <dbReference type="Proteomes" id="UP000219788"/>
    </source>
</evidence>
<comment type="caution">
    <text evidence="1">The sequence shown here is derived from an EMBL/GenBank/DDBJ whole genome shotgun (WGS) entry which is preliminary data.</text>
</comment>
<evidence type="ECO:0000313" key="1">
    <source>
        <dbReference type="EMBL" id="PEH70871.1"/>
    </source>
</evidence>
<dbReference type="InterPro" id="IPR023346">
    <property type="entry name" value="Lysozyme-like_dom_sf"/>
</dbReference>
<dbReference type="AlphaFoldDB" id="A0A2A7TXV3"/>
<dbReference type="Proteomes" id="UP000219788">
    <property type="component" value="Unassembled WGS sequence"/>
</dbReference>
<protein>
    <submittedName>
        <fullName evidence="1">TIGR03761 family integrating conjugative element protein</fullName>
    </submittedName>
</protein>
<dbReference type="NCBIfam" id="TIGR03761">
    <property type="entry name" value="ICE_PFL4669"/>
    <property type="match status" value="1"/>
</dbReference>
<reference evidence="2" key="1">
    <citation type="submission" date="2017-09" db="EMBL/GenBank/DDBJ databases">
        <title>FDA dAtabase for Regulatory Grade micrObial Sequences (FDA-ARGOS): Supporting development and validation of Infectious Disease Dx tests.</title>
        <authorList>
            <person name="Goldberg B."/>
            <person name="Campos J."/>
            <person name="Tallon L."/>
            <person name="Sadzewicz L."/>
            <person name="Ott S."/>
            <person name="Zhao X."/>
            <person name="Nagaraj S."/>
            <person name="Vavikolanu K."/>
            <person name="Aluvathingal J."/>
            <person name="Nadendla S."/>
            <person name="Geyer C."/>
            <person name="Sichtig H."/>
        </authorList>
    </citation>
    <scope>NUCLEOTIDE SEQUENCE [LARGE SCALE GENOMIC DNA]</scope>
    <source>
        <strain evidence="2">FDAARGOS_370</strain>
    </source>
</reference>